<proteinExistence type="inferred from homology"/>
<dbReference type="PANTHER" id="PTHR42987:SF7">
    <property type="entry name" value="SIGNAL PEPTIDE PEPTIDASE SPPA-RELATED"/>
    <property type="match status" value="1"/>
</dbReference>
<dbReference type="EMBL" id="MTSE01000042">
    <property type="protein sequence ID" value="OUJ68829.1"/>
    <property type="molecule type" value="Genomic_DNA"/>
</dbReference>
<evidence type="ECO:0000256" key="2">
    <source>
        <dbReference type="SAM" id="MobiDB-lite"/>
    </source>
</evidence>
<dbReference type="PANTHER" id="PTHR42987">
    <property type="entry name" value="PEPTIDASE S49"/>
    <property type="match status" value="1"/>
</dbReference>
<keyword evidence="5" id="KW-1185">Reference proteome</keyword>
<name>A0A243W791_9BACT</name>
<dbReference type="SUPFAM" id="SSF52096">
    <property type="entry name" value="ClpP/crotonase"/>
    <property type="match status" value="1"/>
</dbReference>
<dbReference type="Gene3D" id="3.90.226.10">
    <property type="entry name" value="2-enoyl-CoA Hydratase, Chain A, domain 1"/>
    <property type="match status" value="2"/>
</dbReference>
<dbReference type="InterPro" id="IPR029045">
    <property type="entry name" value="ClpP/crotonase-like_dom_sf"/>
</dbReference>
<dbReference type="GO" id="GO:0008233">
    <property type="term" value="F:peptidase activity"/>
    <property type="evidence" value="ECO:0007669"/>
    <property type="project" value="InterPro"/>
</dbReference>
<sequence length="454" mass="47355">MRVNHLLSAILFSPWAISPEVVQGYLPSIAAMLNRSPYEGVEQEPKIEPVMLGIAGTSGTGRSQVRNYDAAPDGSVAVHTLKGVMMKQDRIGLCSDTPGTASFGRALLAADRHPNIVAHVVDADTGGGAVDGTMELAQIAAGLTKPIVLYSDGMVASAGYWFGAACNEIILNNASCRVGSIGVMASFQDIKPALEKLGVKFHDLVADGSEEKNAEFTAALAGDYKPYKEKVLNPLRVMFHDGVRASRGDKLSDKSADKVLKGGMYFAEDAKKEGLIDGIGTFDYAVQRALELATAANDAEPKPASANKATNSSPNTSMSFLKRFPAVAALTGLTGDAVSASLVDAANAELEAAGIKGAGIISSTELDALETSATELATLKADLQAAGVETVADLVTARDEAVKKAEEYGDQPGALGSTSSKEKSDVSESGAADHNKVIAELAHNKELDNNPLFN</sequence>
<dbReference type="Proteomes" id="UP000194873">
    <property type="component" value="Unassembled WGS sequence"/>
</dbReference>
<dbReference type="OrthoDB" id="869112at2"/>
<feature type="region of interest" description="Disordered" evidence="2">
    <location>
        <begin position="403"/>
        <end position="454"/>
    </location>
</feature>
<dbReference type="AlphaFoldDB" id="A0A243W791"/>
<comment type="similarity">
    <text evidence="1">Belongs to the peptidase S49 family.</text>
</comment>
<accession>A0A243W791</accession>
<feature type="domain" description="Peptidase S49" evidence="3">
    <location>
        <begin position="144"/>
        <end position="293"/>
    </location>
</feature>
<evidence type="ECO:0000256" key="1">
    <source>
        <dbReference type="ARBA" id="ARBA00008683"/>
    </source>
</evidence>
<dbReference type="GO" id="GO:0006508">
    <property type="term" value="P:proteolysis"/>
    <property type="evidence" value="ECO:0007669"/>
    <property type="project" value="InterPro"/>
</dbReference>
<comment type="caution">
    <text evidence="4">The sequence shown here is derived from an EMBL/GenBank/DDBJ whole genome shotgun (WGS) entry which is preliminary data.</text>
</comment>
<dbReference type="Pfam" id="PF01343">
    <property type="entry name" value="Peptidase_S49"/>
    <property type="match status" value="1"/>
</dbReference>
<evidence type="ECO:0000259" key="3">
    <source>
        <dbReference type="Pfam" id="PF01343"/>
    </source>
</evidence>
<feature type="compositionally biased region" description="Basic and acidic residues" evidence="2">
    <location>
        <begin position="420"/>
        <end position="448"/>
    </location>
</feature>
<dbReference type="InterPro" id="IPR002142">
    <property type="entry name" value="Peptidase_S49"/>
</dbReference>
<evidence type="ECO:0000313" key="4">
    <source>
        <dbReference type="EMBL" id="OUJ68829.1"/>
    </source>
</evidence>
<gene>
    <name evidence="4" type="ORF">BXP70_27415</name>
</gene>
<protein>
    <recommendedName>
        <fullName evidence="3">Peptidase S49 domain-containing protein</fullName>
    </recommendedName>
</protein>
<organism evidence="4 5">
    <name type="scientific">Hymenobacter crusticola</name>
    <dbReference type="NCBI Taxonomy" id="1770526"/>
    <lineage>
        <taxon>Bacteria</taxon>
        <taxon>Pseudomonadati</taxon>
        <taxon>Bacteroidota</taxon>
        <taxon>Cytophagia</taxon>
        <taxon>Cytophagales</taxon>
        <taxon>Hymenobacteraceae</taxon>
        <taxon>Hymenobacter</taxon>
    </lineage>
</organism>
<evidence type="ECO:0000313" key="5">
    <source>
        <dbReference type="Proteomes" id="UP000194873"/>
    </source>
</evidence>
<dbReference type="RefSeq" id="WP_086597304.1">
    <property type="nucleotide sequence ID" value="NZ_MTSE01000042.1"/>
</dbReference>
<reference evidence="4 5" key="1">
    <citation type="submission" date="2017-01" db="EMBL/GenBank/DDBJ databases">
        <title>A new Hymenobacter.</title>
        <authorList>
            <person name="Liang Y."/>
            <person name="Feng F."/>
        </authorList>
    </citation>
    <scope>NUCLEOTIDE SEQUENCE [LARGE SCALE GENOMIC DNA]</scope>
    <source>
        <strain evidence="4">MIMBbqt21</strain>
    </source>
</reference>